<feature type="region of interest" description="Disordered" evidence="1">
    <location>
        <begin position="152"/>
        <end position="188"/>
    </location>
</feature>
<dbReference type="Proteomes" id="UP001500466">
    <property type="component" value="Unassembled WGS sequence"/>
</dbReference>
<dbReference type="RefSeq" id="WP_345673639.1">
    <property type="nucleotide sequence ID" value="NZ_BAABHS010000002.1"/>
</dbReference>
<proteinExistence type="predicted"/>
<feature type="chain" id="PRO_5046340888" description="L,D-transpeptidase catalytic domain" evidence="2">
    <location>
        <begin position="27"/>
        <end position="211"/>
    </location>
</feature>
<evidence type="ECO:0000313" key="4">
    <source>
        <dbReference type="Proteomes" id="UP001500466"/>
    </source>
</evidence>
<sequence length="211" mass="21400">MANPGTTVASLTVAALIGVGALAWKAADSAPDDRRAAVSATSPAPAPPGQPQAPASPAQPPVPANSGTGMRVVYSVGQNLVWLVDANEKVPRYYKVAPGSVLTPVGTYRVQGKTPGPQNGGDGLKIVYTVRIGSAGSVIYGFSGTDTPLDDIMAANAPQPSGTRKPTGKTTTSPRTTTGSKKPNAGVRETVDDSKALYEFVDVGTSVVVVA</sequence>
<feature type="signal peptide" evidence="2">
    <location>
        <begin position="1"/>
        <end position="26"/>
    </location>
</feature>
<feature type="compositionally biased region" description="Low complexity" evidence="1">
    <location>
        <begin position="160"/>
        <end position="183"/>
    </location>
</feature>
<dbReference type="Gene3D" id="2.40.440.10">
    <property type="entry name" value="L,D-transpeptidase catalytic domain-like"/>
    <property type="match status" value="1"/>
</dbReference>
<dbReference type="InterPro" id="IPR038063">
    <property type="entry name" value="Transpep_catalytic_dom"/>
</dbReference>
<evidence type="ECO:0000256" key="1">
    <source>
        <dbReference type="SAM" id="MobiDB-lite"/>
    </source>
</evidence>
<evidence type="ECO:0000256" key="2">
    <source>
        <dbReference type="SAM" id="SignalP"/>
    </source>
</evidence>
<protein>
    <recommendedName>
        <fullName evidence="5">L,D-transpeptidase catalytic domain</fullName>
    </recommendedName>
</protein>
<reference evidence="4" key="1">
    <citation type="journal article" date="2019" name="Int. J. Syst. Evol. Microbiol.">
        <title>The Global Catalogue of Microorganisms (GCM) 10K type strain sequencing project: providing services to taxonomists for standard genome sequencing and annotation.</title>
        <authorList>
            <consortium name="The Broad Institute Genomics Platform"/>
            <consortium name="The Broad Institute Genome Sequencing Center for Infectious Disease"/>
            <person name="Wu L."/>
            <person name="Ma J."/>
        </authorList>
    </citation>
    <scope>NUCLEOTIDE SEQUENCE [LARGE SCALE GENOMIC DNA]</scope>
    <source>
        <strain evidence="4">JCM 17986</strain>
    </source>
</reference>
<feature type="region of interest" description="Disordered" evidence="1">
    <location>
        <begin position="30"/>
        <end position="64"/>
    </location>
</feature>
<evidence type="ECO:0000313" key="3">
    <source>
        <dbReference type="EMBL" id="GAA4948621.1"/>
    </source>
</evidence>
<accession>A0ABP9GV20</accession>
<comment type="caution">
    <text evidence="3">The sequence shown here is derived from an EMBL/GenBank/DDBJ whole genome shotgun (WGS) entry which is preliminary data.</text>
</comment>
<name>A0ABP9GV20_9ACTN</name>
<keyword evidence="4" id="KW-1185">Reference proteome</keyword>
<gene>
    <name evidence="3" type="ORF">GCM10023205_05970</name>
</gene>
<evidence type="ECO:0008006" key="5">
    <source>
        <dbReference type="Google" id="ProtNLM"/>
    </source>
</evidence>
<organism evidence="3 4">
    <name type="scientific">Yinghuangia aomiensis</name>
    <dbReference type="NCBI Taxonomy" id="676205"/>
    <lineage>
        <taxon>Bacteria</taxon>
        <taxon>Bacillati</taxon>
        <taxon>Actinomycetota</taxon>
        <taxon>Actinomycetes</taxon>
        <taxon>Kitasatosporales</taxon>
        <taxon>Streptomycetaceae</taxon>
        <taxon>Yinghuangia</taxon>
    </lineage>
</organism>
<dbReference type="EMBL" id="BAABHS010000002">
    <property type="protein sequence ID" value="GAA4948621.1"/>
    <property type="molecule type" value="Genomic_DNA"/>
</dbReference>
<keyword evidence="2" id="KW-0732">Signal</keyword>